<evidence type="ECO:0000256" key="3">
    <source>
        <dbReference type="ARBA" id="ARBA00022598"/>
    </source>
</evidence>
<proteinExistence type="inferred from homology"/>
<keyword evidence="6 10" id="KW-0547">Nucleotide-binding</keyword>
<evidence type="ECO:0000256" key="4">
    <source>
        <dbReference type="ARBA" id="ARBA00022605"/>
    </source>
</evidence>
<comment type="similarity">
    <text evidence="2">Belongs to the RimK family. LysX subfamily.</text>
</comment>
<keyword evidence="7 10" id="KW-0067">ATP-binding</keyword>
<evidence type="ECO:0000256" key="5">
    <source>
        <dbReference type="ARBA" id="ARBA00022723"/>
    </source>
</evidence>
<keyword evidence="8" id="KW-0460">Magnesium</keyword>
<dbReference type="InterPro" id="IPR013651">
    <property type="entry name" value="ATP-grasp_RimK-type"/>
</dbReference>
<dbReference type="Pfam" id="PF08443">
    <property type="entry name" value="RimK"/>
    <property type="match status" value="1"/>
</dbReference>
<comment type="pathway">
    <text evidence="9">Amino-acid biosynthesis.</text>
</comment>
<evidence type="ECO:0000256" key="2">
    <source>
        <dbReference type="ARBA" id="ARBA00006239"/>
    </source>
</evidence>
<dbReference type="SUPFAM" id="SSF56059">
    <property type="entry name" value="Glutathione synthetase ATP-binding domain-like"/>
    <property type="match status" value="1"/>
</dbReference>
<dbReference type="PROSITE" id="PS50975">
    <property type="entry name" value="ATP_GRASP"/>
    <property type="match status" value="1"/>
</dbReference>
<dbReference type="PANTHER" id="PTHR21621">
    <property type="entry name" value="RIBOSOMAL PROTEIN S6 MODIFICATION PROTEIN"/>
    <property type="match status" value="1"/>
</dbReference>
<name>A0ABU3NLY0_9CHLR</name>
<dbReference type="SUPFAM" id="SSF52440">
    <property type="entry name" value="PreATP-grasp domain"/>
    <property type="match status" value="1"/>
</dbReference>
<keyword evidence="5" id="KW-0479">Metal-binding</keyword>
<dbReference type="Gene3D" id="3.30.1490.20">
    <property type="entry name" value="ATP-grasp fold, A domain"/>
    <property type="match status" value="1"/>
</dbReference>
<gene>
    <name evidence="12" type="primary">lysX</name>
    <name evidence="12" type="ORF">QYE77_06200</name>
</gene>
<protein>
    <submittedName>
        <fullName evidence="12">Lysine biosynthesis protein LysX</fullName>
    </submittedName>
</protein>
<evidence type="ECO:0000256" key="1">
    <source>
        <dbReference type="ARBA" id="ARBA00001946"/>
    </source>
</evidence>
<reference evidence="12 13" key="1">
    <citation type="submission" date="2023-07" db="EMBL/GenBank/DDBJ databases">
        <title>Novel species of Thermanaerothrix with wide hydrolytic capabilities.</title>
        <authorList>
            <person name="Zayulina K.S."/>
            <person name="Podosokorskaya O.A."/>
            <person name="Elcheninov A.G."/>
        </authorList>
    </citation>
    <scope>NUCLEOTIDE SEQUENCE [LARGE SCALE GENOMIC DNA]</scope>
    <source>
        <strain evidence="12 13">4228-RoL</strain>
    </source>
</reference>
<dbReference type="InterPro" id="IPR004666">
    <property type="entry name" value="Rp_bS6_RimK/Lys_biosynth_LsyX"/>
</dbReference>
<keyword evidence="3" id="KW-0436">Ligase</keyword>
<dbReference type="PANTHER" id="PTHR21621:SF0">
    <property type="entry name" value="BETA-CITRYLGLUTAMATE SYNTHASE B-RELATED"/>
    <property type="match status" value="1"/>
</dbReference>
<accession>A0ABU3NLY0</accession>
<evidence type="ECO:0000256" key="9">
    <source>
        <dbReference type="ARBA" id="ARBA00029440"/>
    </source>
</evidence>
<dbReference type="Proteomes" id="UP001254165">
    <property type="component" value="Unassembled WGS sequence"/>
</dbReference>
<dbReference type="InterPro" id="IPR011870">
    <property type="entry name" value="LysX_arch"/>
</dbReference>
<dbReference type="InterPro" id="IPR016185">
    <property type="entry name" value="PreATP-grasp_dom_sf"/>
</dbReference>
<dbReference type="EMBL" id="JAUHMF010000001">
    <property type="protein sequence ID" value="MDT8897854.1"/>
    <property type="molecule type" value="Genomic_DNA"/>
</dbReference>
<comment type="caution">
    <text evidence="12">The sequence shown here is derived from an EMBL/GenBank/DDBJ whole genome shotgun (WGS) entry which is preliminary data.</text>
</comment>
<evidence type="ECO:0000256" key="6">
    <source>
        <dbReference type="ARBA" id="ARBA00022741"/>
    </source>
</evidence>
<keyword evidence="4" id="KW-0028">Amino-acid biosynthesis</keyword>
<evidence type="ECO:0000313" key="13">
    <source>
        <dbReference type="Proteomes" id="UP001254165"/>
    </source>
</evidence>
<feature type="domain" description="ATP-grasp" evidence="11">
    <location>
        <begin position="97"/>
        <end position="281"/>
    </location>
</feature>
<dbReference type="Gene3D" id="3.40.50.20">
    <property type="match status" value="1"/>
</dbReference>
<evidence type="ECO:0000313" key="12">
    <source>
        <dbReference type="EMBL" id="MDT8897854.1"/>
    </source>
</evidence>
<evidence type="ECO:0000256" key="7">
    <source>
        <dbReference type="ARBA" id="ARBA00022840"/>
    </source>
</evidence>
<dbReference type="InterPro" id="IPR011761">
    <property type="entry name" value="ATP-grasp"/>
</dbReference>
<evidence type="ECO:0000256" key="8">
    <source>
        <dbReference type="ARBA" id="ARBA00022842"/>
    </source>
</evidence>
<dbReference type="InterPro" id="IPR013815">
    <property type="entry name" value="ATP_grasp_subdomain_1"/>
</dbReference>
<comment type="cofactor">
    <cofactor evidence="1">
        <name>Mg(2+)</name>
        <dbReference type="ChEBI" id="CHEBI:18420"/>
    </cofactor>
</comment>
<dbReference type="NCBIfam" id="TIGR02144">
    <property type="entry name" value="LysX_arch"/>
    <property type="match status" value="1"/>
</dbReference>
<dbReference type="InterPro" id="IPR054562">
    <property type="entry name" value="LysX/ArgX_preATP_grasp"/>
</dbReference>
<evidence type="ECO:0000256" key="10">
    <source>
        <dbReference type="PROSITE-ProRule" id="PRU00409"/>
    </source>
</evidence>
<evidence type="ECO:0000259" key="11">
    <source>
        <dbReference type="PROSITE" id="PS50975"/>
    </source>
</evidence>
<organism evidence="12 13">
    <name type="scientific">Thermanaerothrix solaris</name>
    <dbReference type="NCBI Taxonomy" id="3058434"/>
    <lineage>
        <taxon>Bacteria</taxon>
        <taxon>Bacillati</taxon>
        <taxon>Chloroflexota</taxon>
        <taxon>Anaerolineae</taxon>
        <taxon>Anaerolineales</taxon>
        <taxon>Anaerolineaceae</taxon>
        <taxon>Thermanaerothrix</taxon>
    </lineage>
</organism>
<dbReference type="Pfam" id="PF22626">
    <property type="entry name" value="LysX_preATP_grasp"/>
    <property type="match status" value="1"/>
</dbReference>
<keyword evidence="13" id="KW-1185">Reference proteome</keyword>
<dbReference type="Gene3D" id="3.30.470.20">
    <property type="entry name" value="ATP-grasp fold, B domain"/>
    <property type="match status" value="1"/>
</dbReference>
<dbReference type="NCBIfam" id="TIGR00768">
    <property type="entry name" value="rimK_fam"/>
    <property type="match status" value="1"/>
</dbReference>
<sequence length="292" mass="32334">MNHRLRIGVLYSRLRVEEKWIFAALEQRGVDYERLDDRFVHFDLDNPGPWLQYDAILERSISYARGLYALRVLNAWGIPTVNTAAVAEVCGDKLATTAALTRAGIPQPRTVVAFTAEAALEAIEQLGYPVVLKPVVGSWGRLLSKINDRDAAEAILEHKEVLGSYQHQIFYIQEYIEKPGRDIRAFVLGDRTVAAIYRKSEHWITNTARGGQGEVCPITSELEDLCGRAAAAVGGGVLAIDILEHPERGLLVNEINHTMEFHTTVPTTGVDIPGMIVDYVLAVARQHTGVPI</sequence>